<reference evidence="2 3" key="1">
    <citation type="submission" date="2019-03" db="EMBL/GenBank/DDBJ databases">
        <title>Draft genome sequences of novel Actinobacteria.</title>
        <authorList>
            <person name="Sahin N."/>
            <person name="Ay H."/>
            <person name="Saygin H."/>
        </authorList>
    </citation>
    <scope>NUCLEOTIDE SEQUENCE [LARGE SCALE GENOMIC DNA]</scope>
    <source>
        <strain evidence="2 3">CH32</strain>
    </source>
</reference>
<proteinExistence type="predicted"/>
<sequence>MRRRAGGGLLHEVAALVARQSGFECFESRLGRPLAEVADPAAGAGHIDRRETSSTNRPLGDESDDVPPVRGLPGNLHLALLPGPTAGG</sequence>
<keyword evidence="3" id="KW-1185">Reference proteome</keyword>
<dbReference type="EMBL" id="SMKQ01000059">
    <property type="protein sequence ID" value="TDD46612.1"/>
    <property type="molecule type" value="Genomic_DNA"/>
</dbReference>
<protein>
    <submittedName>
        <fullName evidence="2">Uncharacterized protein</fullName>
    </submittedName>
</protein>
<evidence type="ECO:0000256" key="1">
    <source>
        <dbReference type="SAM" id="MobiDB-lite"/>
    </source>
</evidence>
<dbReference type="RefSeq" id="WP_165969816.1">
    <property type="nucleotide sequence ID" value="NZ_SMKQ01000059.1"/>
</dbReference>
<evidence type="ECO:0000313" key="2">
    <source>
        <dbReference type="EMBL" id="TDD46612.1"/>
    </source>
</evidence>
<comment type="caution">
    <text evidence="2">The sequence shown here is derived from an EMBL/GenBank/DDBJ whole genome shotgun (WGS) entry which is preliminary data.</text>
</comment>
<name>A0A4R4YSQ4_9ACTN</name>
<gene>
    <name evidence="2" type="ORF">E1286_20510</name>
</gene>
<feature type="region of interest" description="Disordered" evidence="1">
    <location>
        <begin position="37"/>
        <end position="88"/>
    </location>
</feature>
<dbReference type="Proteomes" id="UP000295302">
    <property type="component" value="Unassembled WGS sequence"/>
</dbReference>
<dbReference type="AlphaFoldDB" id="A0A4R4YSQ4"/>
<organism evidence="2 3">
    <name type="scientific">Nonomuraea terrae</name>
    <dbReference type="NCBI Taxonomy" id="2530383"/>
    <lineage>
        <taxon>Bacteria</taxon>
        <taxon>Bacillati</taxon>
        <taxon>Actinomycetota</taxon>
        <taxon>Actinomycetes</taxon>
        <taxon>Streptosporangiales</taxon>
        <taxon>Streptosporangiaceae</taxon>
        <taxon>Nonomuraea</taxon>
    </lineage>
</organism>
<accession>A0A4R4YSQ4</accession>
<evidence type="ECO:0000313" key="3">
    <source>
        <dbReference type="Proteomes" id="UP000295302"/>
    </source>
</evidence>